<keyword evidence="2" id="KW-1185">Reference proteome</keyword>
<organism evidence="1 2">
    <name type="scientific">Stachybotrys elegans</name>
    <dbReference type="NCBI Taxonomy" id="80388"/>
    <lineage>
        <taxon>Eukaryota</taxon>
        <taxon>Fungi</taxon>
        <taxon>Dikarya</taxon>
        <taxon>Ascomycota</taxon>
        <taxon>Pezizomycotina</taxon>
        <taxon>Sordariomycetes</taxon>
        <taxon>Hypocreomycetidae</taxon>
        <taxon>Hypocreales</taxon>
        <taxon>Stachybotryaceae</taxon>
        <taxon>Stachybotrys</taxon>
    </lineage>
</organism>
<dbReference type="EMBL" id="JAGPNK010000003">
    <property type="protein sequence ID" value="KAH7324844.1"/>
    <property type="molecule type" value="Genomic_DNA"/>
</dbReference>
<name>A0A8K0WUL3_9HYPO</name>
<evidence type="ECO:0000313" key="2">
    <source>
        <dbReference type="Proteomes" id="UP000813444"/>
    </source>
</evidence>
<evidence type="ECO:0000313" key="1">
    <source>
        <dbReference type="EMBL" id="KAH7324844.1"/>
    </source>
</evidence>
<gene>
    <name evidence="1" type="ORF">B0I35DRAFT_425069</name>
</gene>
<sequence>MCSPDRRLHIIARAAEGAGLHDFISSLPNGYSTSVGGGGQVFATWELGGHSGSSSVMEWKAGCGLFKITPCLRTEHKSTEPEKCS</sequence>
<reference evidence="1" key="1">
    <citation type="journal article" date="2021" name="Nat. Commun.">
        <title>Genetic determinants of endophytism in the Arabidopsis root mycobiome.</title>
        <authorList>
            <person name="Mesny F."/>
            <person name="Miyauchi S."/>
            <person name="Thiergart T."/>
            <person name="Pickel B."/>
            <person name="Atanasova L."/>
            <person name="Karlsson M."/>
            <person name="Huettel B."/>
            <person name="Barry K.W."/>
            <person name="Haridas S."/>
            <person name="Chen C."/>
            <person name="Bauer D."/>
            <person name="Andreopoulos W."/>
            <person name="Pangilinan J."/>
            <person name="LaButti K."/>
            <person name="Riley R."/>
            <person name="Lipzen A."/>
            <person name="Clum A."/>
            <person name="Drula E."/>
            <person name="Henrissat B."/>
            <person name="Kohler A."/>
            <person name="Grigoriev I.V."/>
            <person name="Martin F.M."/>
            <person name="Hacquard S."/>
        </authorList>
    </citation>
    <scope>NUCLEOTIDE SEQUENCE</scope>
    <source>
        <strain evidence="1">MPI-CAGE-CH-0235</strain>
    </source>
</reference>
<protein>
    <submittedName>
        <fullName evidence="1">Uncharacterized protein</fullName>
    </submittedName>
</protein>
<accession>A0A8K0WUL3</accession>
<dbReference type="Proteomes" id="UP000813444">
    <property type="component" value="Unassembled WGS sequence"/>
</dbReference>
<proteinExistence type="predicted"/>
<dbReference type="AlphaFoldDB" id="A0A8K0WUL3"/>
<comment type="caution">
    <text evidence="1">The sequence shown here is derived from an EMBL/GenBank/DDBJ whole genome shotgun (WGS) entry which is preliminary data.</text>
</comment>